<proteinExistence type="predicted"/>
<reference evidence="1" key="2">
    <citation type="journal article" date="2015" name="Fish Shellfish Immunol.">
        <title>Early steps in the European eel (Anguilla anguilla)-Vibrio vulnificus interaction in the gills: Role of the RtxA13 toxin.</title>
        <authorList>
            <person name="Callol A."/>
            <person name="Pajuelo D."/>
            <person name="Ebbesson L."/>
            <person name="Teles M."/>
            <person name="MacKenzie S."/>
            <person name="Amaro C."/>
        </authorList>
    </citation>
    <scope>NUCLEOTIDE SEQUENCE</scope>
</reference>
<accession>A0A0E9ULP7</accession>
<evidence type="ECO:0000313" key="1">
    <source>
        <dbReference type="EMBL" id="JAH66185.1"/>
    </source>
</evidence>
<reference evidence="1" key="1">
    <citation type="submission" date="2014-11" db="EMBL/GenBank/DDBJ databases">
        <authorList>
            <person name="Amaro Gonzalez C."/>
        </authorList>
    </citation>
    <scope>NUCLEOTIDE SEQUENCE</scope>
</reference>
<protein>
    <submittedName>
        <fullName evidence="1">Uncharacterized protein</fullName>
    </submittedName>
</protein>
<dbReference type="AlphaFoldDB" id="A0A0E9ULP7"/>
<organism evidence="1">
    <name type="scientific">Anguilla anguilla</name>
    <name type="common">European freshwater eel</name>
    <name type="synonym">Muraena anguilla</name>
    <dbReference type="NCBI Taxonomy" id="7936"/>
    <lineage>
        <taxon>Eukaryota</taxon>
        <taxon>Metazoa</taxon>
        <taxon>Chordata</taxon>
        <taxon>Craniata</taxon>
        <taxon>Vertebrata</taxon>
        <taxon>Euteleostomi</taxon>
        <taxon>Actinopterygii</taxon>
        <taxon>Neopterygii</taxon>
        <taxon>Teleostei</taxon>
        <taxon>Anguilliformes</taxon>
        <taxon>Anguillidae</taxon>
        <taxon>Anguilla</taxon>
    </lineage>
</organism>
<dbReference type="EMBL" id="GBXM01042392">
    <property type="protein sequence ID" value="JAH66185.1"/>
    <property type="molecule type" value="Transcribed_RNA"/>
</dbReference>
<name>A0A0E9ULP7_ANGAN</name>
<sequence length="32" mass="3738">MLTVMRWVYESMNTTTFPKLGVTEGIGVKDWF</sequence>